<accession>A0A5J6MY12</accession>
<dbReference type="AlphaFoldDB" id="A0A5J6MY12"/>
<evidence type="ECO:0000313" key="3">
    <source>
        <dbReference type="Proteomes" id="UP000325797"/>
    </source>
</evidence>
<dbReference type="Pfam" id="PF12275">
    <property type="entry name" value="DUF3616"/>
    <property type="match status" value="1"/>
</dbReference>
<reference evidence="2 3" key="1">
    <citation type="submission" date="2019-08" db="EMBL/GenBank/DDBJ databases">
        <title>Hyperibacter terrae gen. nov., sp. nov. and Hyperibacter viscosus sp. nov., two new members in the family Rhodospirillaceae isolated from the rhizosphere of Hypericum perforatum.</title>
        <authorList>
            <person name="Noviana Z."/>
        </authorList>
    </citation>
    <scope>NUCLEOTIDE SEQUENCE [LARGE SCALE GENOMIC DNA]</scope>
    <source>
        <strain evidence="2 3">R5959</strain>
    </source>
</reference>
<dbReference type="KEGG" id="hadh:FRZ61_10610"/>
<name>A0A5J6MY12_9PROT</name>
<dbReference type="OrthoDB" id="423529at2"/>
<gene>
    <name evidence="2" type="ORF">FRZ61_10610</name>
</gene>
<sequence>MRKSKRRPATVWLDYGPAASDKLLRNISAAVAAGPSLWTASDEGRTIECLEPHGDGFRLREQVSLDGLFAALPGKARGDEADIESLAVEAGRLWVCGSHCHVRRKAKEADRIDTRFRDRASRCLLGAVELKKDGGDTARKGTALPFRGAGSLRAILRKNAYIAPFIDLPSKENGLDIEGLAVSGERLLLGLRGPLVDSIAIAVEFETARQGLIKRGKPVTHLLELGGLGIRDLTVMNREIAILAGPVSAANVPFKLFRWRPRRTDKIQRPDLLWEWPLGREHPEGICPLERHGKPGLLVVYDAPAEARIRGRRYRADWVALSPSERRRARKR</sequence>
<evidence type="ECO:0000259" key="1">
    <source>
        <dbReference type="Pfam" id="PF12275"/>
    </source>
</evidence>
<dbReference type="Proteomes" id="UP000325797">
    <property type="component" value="Chromosome"/>
</dbReference>
<dbReference type="InterPro" id="IPR022060">
    <property type="entry name" value="DUF3616"/>
</dbReference>
<dbReference type="EMBL" id="CP042582">
    <property type="protein sequence ID" value="QEX21140.1"/>
    <property type="molecule type" value="Genomic_DNA"/>
</dbReference>
<protein>
    <recommendedName>
        <fullName evidence="1">DUF3616 domain-containing protein</fullName>
    </recommendedName>
</protein>
<feature type="domain" description="DUF3616" evidence="1">
    <location>
        <begin position="26"/>
        <end position="312"/>
    </location>
</feature>
<evidence type="ECO:0000313" key="2">
    <source>
        <dbReference type="EMBL" id="QEX21140.1"/>
    </source>
</evidence>
<dbReference type="RefSeq" id="WP_151115455.1">
    <property type="nucleotide sequence ID" value="NZ_CP042582.1"/>
</dbReference>
<organism evidence="2 3">
    <name type="scientific">Hypericibacter adhaerens</name>
    <dbReference type="NCBI Taxonomy" id="2602016"/>
    <lineage>
        <taxon>Bacteria</taxon>
        <taxon>Pseudomonadati</taxon>
        <taxon>Pseudomonadota</taxon>
        <taxon>Alphaproteobacteria</taxon>
        <taxon>Rhodospirillales</taxon>
        <taxon>Dongiaceae</taxon>
        <taxon>Hypericibacter</taxon>
    </lineage>
</organism>
<keyword evidence="3" id="KW-1185">Reference proteome</keyword>
<proteinExistence type="predicted"/>